<dbReference type="PRINTS" id="PR00506">
    <property type="entry name" value="D21N6MTFRASE"/>
</dbReference>
<dbReference type="Gene3D" id="3.40.50.150">
    <property type="entry name" value="Vaccinia Virus protein VP39"/>
    <property type="match status" value="1"/>
</dbReference>
<organism evidence="8 9">
    <name type="scientific">Phaeovulum vinaykumarii</name>
    <dbReference type="NCBI Taxonomy" id="407234"/>
    <lineage>
        <taxon>Bacteria</taxon>
        <taxon>Pseudomonadati</taxon>
        <taxon>Pseudomonadota</taxon>
        <taxon>Alphaproteobacteria</taxon>
        <taxon>Rhodobacterales</taxon>
        <taxon>Paracoccaceae</taxon>
        <taxon>Phaeovulum</taxon>
    </lineage>
</organism>
<dbReference type="GO" id="GO:0032259">
    <property type="term" value="P:methylation"/>
    <property type="evidence" value="ECO:0007669"/>
    <property type="project" value="UniProtKB-KW"/>
</dbReference>
<feature type="domain" description="DNA methylase N-4/N-6" evidence="7">
    <location>
        <begin position="6"/>
        <end position="43"/>
    </location>
</feature>
<dbReference type="InterPro" id="IPR002295">
    <property type="entry name" value="N4/N6-MTase_EcoPI_Mod-like"/>
</dbReference>
<name>A0A1N7MQX2_9RHOB</name>
<dbReference type="STRING" id="407234.SAMN05421795_10923"/>
<dbReference type="GO" id="GO:0003677">
    <property type="term" value="F:DNA binding"/>
    <property type="evidence" value="ECO:0007669"/>
    <property type="project" value="InterPro"/>
</dbReference>
<evidence type="ECO:0000256" key="1">
    <source>
        <dbReference type="ARBA" id="ARBA00006594"/>
    </source>
</evidence>
<evidence type="ECO:0000256" key="6">
    <source>
        <dbReference type="ARBA" id="ARBA00047942"/>
    </source>
</evidence>
<dbReference type="Pfam" id="PF01555">
    <property type="entry name" value="N6_N4_Mtase"/>
    <property type="match status" value="1"/>
</dbReference>
<evidence type="ECO:0000256" key="3">
    <source>
        <dbReference type="ARBA" id="ARBA00022603"/>
    </source>
</evidence>
<sequence>MGGVAFTFPKPTALIQLFLEQLTEENDIVMDFFAGSGTTADAVFRQSSLDGKSRQFILVQLPEALDRENSAQGAAAELCDKLGVARNIAELSKERIRRAGKRIIEGETHPDWNRDVGFRVLKVDTSNMKDVYYRPDELKQSDLLDMVDNVKEDRTAEDLLFQVLVDWGVDLTLPIRRETVQGKTVFFVDDNALVACFDRGISENLVKELAGHEPLRVVFRDNGFVSDAVKINVTQIFRQLSPSTEVKAI</sequence>
<comment type="similarity">
    <text evidence="1">Belongs to the N(4)/N(6)-methyltransferase family.</text>
</comment>
<evidence type="ECO:0000313" key="8">
    <source>
        <dbReference type="EMBL" id="SIS88524.1"/>
    </source>
</evidence>
<dbReference type="SUPFAM" id="SSF53335">
    <property type="entry name" value="S-adenosyl-L-methionine-dependent methyltransferases"/>
    <property type="match status" value="1"/>
</dbReference>
<protein>
    <recommendedName>
        <fullName evidence="2">site-specific DNA-methyltransferase (adenine-specific)</fullName>
        <ecNumber evidence="2">2.1.1.72</ecNumber>
    </recommendedName>
</protein>
<keyword evidence="4 8" id="KW-0808">Transferase</keyword>
<proteinExistence type="inferred from homology"/>
<dbReference type="Proteomes" id="UP000186098">
    <property type="component" value="Unassembled WGS sequence"/>
</dbReference>
<keyword evidence="9" id="KW-1185">Reference proteome</keyword>
<keyword evidence="5" id="KW-0949">S-adenosyl-L-methionine</keyword>
<dbReference type="InterPro" id="IPR029063">
    <property type="entry name" value="SAM-dependent_MTases_sf"/>
</dbReference>
<evidence type="ECO:0000259" key="7">
    <source>
        <dbReference type="Pfam" id="PF01555"/>
    </source>
</evidence>
<evidence type="ECO:0000256" key="4">
    <source>
        <dbReference type="ARBA" id="ARBA00022679"/>
    </source>
</evidence>
<dbReference type="InterPro" id="IPR002941">
    <property type="entry name" value="DNA_methylase_N4/N6"/>
</dbReference>
<accession>A0A1N7MQX2</accession>
<comment type="catalytic activity">
    <reaction evidence="6">
        <text>a 2'-deoxyadenosine in DNA + S-adenosyl-L-methionine = an N(6)-methyl-2'-deoxyadenosine in DNA + S-adenosyl-L-homocysteine + H(+)</text>
        <dbReference type="Rhea" id="RHEA:15197"/>
        <dbReference type="Rhea" id="RHEA-COMP:12418"/>
        <dbReference type="Rhea" id="RHEA-COMP:12419"/>
        <dbReference type="ChEBI" id="CHEBI:15378"/>
        <dbReference type="ChEBI" id="CHEBI:57856"/>
        <dbReference type="ChEBI" id="CHEBI:59789"/>
        <dbReference type="ChEBI" id="CHEBI:90615"/>
        <dbReference type="ChEBI" id="CHEBI:90616"/>
        <dbReference type="EC" id="2.1.1.72"/>
    </reaction>
</comment>
<dbReference type="GO" id="GO:0009007">
    <property type="term" value="F:site-specific DNA-methyltransferase (adenine-specific) activity"/>
    <property type="evidence" value="ECO:0007669"/>
    <property type="project" value="UniProtKB-EC"/>
</dbReference>
<gene>
    <name evidence="8" type="ORF">SAMN05421795_10923</name>
</gene>
<evidence type="ECO:0000256" key="5">
    <source>
        <dbReference type="ARBA" id="ARBA00022691"/>
    </source>
</evidence>
<dbReference type="EMBL" id="FTOM01000009">
    <property type="protein sequence ID" value="SIS88524.1"/>
    <property type="molecule type" value="Genomic_DNA"/>
</dbReference>
<reference evidence="9" key="1">
    <citation type="submission" date="2017-01" db="EMBL/GenBank/DDBJ databases">
        <authorList>
            <person name="Varghese N."/>
            <person name="Submissions S."/>
        </authorList>
    </citation>
    <scope>NUCLEOTIDE SEQUENCE [LARGE SCALE GENOMIC DNA]</scope>
    <source>
        <strain evidence="9">DSM 18714</strain>
    </source>
</reference>
<dbReference type="EC" id="2.1.1.72" evidence="2"/>
<evidence type="ECO:0000313" key="9">
    <source>
        <dbReference type="Proteomes" id="UP000186098"/>
    </source>
</evidence>
<keyword evidence="3 8" id="KW-0489">Methyltransferase</keyword>
<evidence type="ECO:0000256" key="2">
    <source>
        <dbReference type="ARBA" id="ARBA00011900"/>
    </source>
</evidence>
<dbReference type="AlphaFoldDB" id="A0A1N7MQX2"/>
<dbReference type="GO" id="GO:0008170">
    <property type="term" value="F:N-methyltransferase activity"/>
    <property type="evidence" value="ECO:0007669"/>
    <property type="project" value="InterPro"/>
</dbReference>